<keyword evidence="2" id="KW-0472">Membrane</keyword>
<dbReference type="InterPro" id="IPR018770">
    <property type="entry name" value="ChloroindolylP_hydrolase"/>
</dbReference>
<dbReference type="RefSeq" id="WP_311690262.1">
    <property type="nucleotide sequence ID" value="NZ_JAVRHL010000002.1"/>
</dbReference>
<feature type="transmembrane region" description="Helical" evidence="2">
    <location>
        <begin position="128"/>
        <end position="149"/>
    </location>
</feature>
<keyword evidence="4" id="KW-1185">Reference proteome</keyword>
<feature type="transmembrane region" description="Helical" evidence="2">
    <location>
        <begin position="63"/>
        <end position="82"/>
    </location>
</feature>
<proteinExistence type="predicted"/>
<keyword evidence="2" id="KW-0812">Transmembrane</keyword>
<protein>
    <submittedName>
        <fullName evidence="3">5-bromo-4-chloroindolyl phosphate hydrolysis family protein</fullName>
    </submittedName>
</protein>
<feature type="region of interest" description="Disordered" evidence="1">
    <location>
        <begin position="1"/>
        <end position="41"/>
    </location>
</feature>
<evidence type="ECO:0000256" key="1">
    <source>
        <dbReference type="SAM" id="MobiDB-lite"/>
    </source>
</evidence>
<evidence type="ECO:0000256" key="2">
    <source>
        <dbReference type="SAM" id="Phobius"/>
    </source>
</evidence>
<feature type="transmembrane region" description="Helical" evidence="2">
    <location>
        <begin position="103"/>
        <end position="122"/>
    </location>
</feature>
<sequence length="303" mass="32521">MAERFGGRYSPGPGGTDRPPRGAGRRMADTPARTGPRRGRGRTNLLYLAPLPLLWTGLASSPLGMAADFAACAVLVFAAWMLSEGLEAERAFQARKIARRPALPRKILASVLTGAGVALAAFPAEAPALLGPAILGLIATILHVTAFGLDPLRDKGMGGAVGAQADRAQRAVEEGEAVLSDMEAAARRTGERKVVVRVASFAAAARRMFRTVEEDPRDLAAARRYLSVYLVGARDAAVKYEELARRRPDPGARADFLSLLDDLEANFAARTTKLLDSDRQSLDIEIDVLRDRLAREGVDPERN</sequence>
<dbReference type="Pfam" id="PF10112">
    <property type="entry name" value="Halogen_Hydrol"/>
    <property type="match status" value="1"/>
</dbReference>
<comment type="caution">
    <text evidence="3">The sequence shown here is derived from an EMBL/GenBank/DDBJ whole genome shotgun (WGS) entry which is preliminary data.</text>
</comment>
<gene>
    <name evidence="3" type="ORF">RM543_07455</name>
</gene>
<evidence type="ECO:0000313" key="4">
    <source>
        <dbReference type="Proteomes" id="UP001265259"/>
    </source>
</evidence>
<accession>A0ABU3DFP9</accession>
<reference evidence="3 4" key="1">
    <citation type="submission" date="2023-09" db="EMBL/GenBank/DDBJ databases">
        <authorList>
            <person name="Rey-Velasco X."/>
        </authorList>
    </citation>
    <scope>NUCLEOTIDE SEQUENCE [LARGE SCALE GENOMIC DNA]</scope>
    <source>
        <strain evidence="3 4">F158</strain>
    </source>
</reference>
<name>A0ABU3DFP9_9RHOB</name>
<dbReference type="EMBL" id="JAVRHL010000002">
    <property type="protein sequence ID" value="MDT0682515.1"/>
    <property type="molecule type" value="Genomic_DNA"/>
</dbReference>
<evidence type="ECO:0000313" key="3">
    <source>
        <dbReference type="EMBL" id="MDT0682515.1"/>
    </source>
</evidence>
<organism evidence="3 4">
    <name type="scientific">Tropicimonas omnivorans</name>
    <dbReference type="NCBI Taxonomy" id="3075590"/>
    <lineage>
        <taxon>Bacteria</taxon>
        <taxon>Pseudomonadati</taxon>
        <taxon>Pseudomonadota</taxon>
        <taxon>Alphaproteobacteria</taxon>
        <taxon>Rhodobacterales</taxon>
        <taxon>Roseobacteraceae</taxon>
        <taxon>Tropicimonas</taxon>
    </lineage>
</organism>
<dbReference type="Proteomes" id="UP001265259">
    <property type="component" value="Unassembled WGS sequence"/>
</dbReference>
<keyword evidence="2" id="KW-1133">Transmembrane helix</keyword>